<dbReference type="EMBL" id="JANIAA010000010">
    <property type="protein sequence ID" value="MCQ8190129.1"/>
    <property type="molecule type" value="Genomic_DNA"/>
</dbReference>
<evidence type="ECO:0000313" key="2">
    <source>
        <dbReference type="Proteomes" id="UP001204746"/>
    </source>
</evidence>
<name>A0ABT1UYC9_9ACTN</name>
<organism evidence="1 2">
    <name type="scientific">Streptomyces rugosispiralis</name>
    <dbReference type="NCBI Taxonomy" id="2967341"/>
    <lineage>
        <taxon>Bacteria</taxon>
        <taxon>Bacillati</taxon>
        <taxon>Actinomycetota</taxon>
        <taxon>Actinomycetes</taxon>
        <taxon>Kitasatosporales</taxon>
        <taxon>Streptomycetaceae</taxon>
        <taxon>Streptomyces</taxon>
    </lineage>
</organism>
<proteinExistence type="predicted"/>
<reference evidence="1 2" key="1">
    <citation type="submission" date="2022-07" db="EMBL/GenBank/DDBJ databases">
        <authorList>
            <person name="Phongsopitanun W."/>
            <person name="Tanasupawat S."/>
        </authorList>
    </citation>
    <scope>NUCLEOTIDE SEQUENCE [LARGE SCALE GENOMIC DNA]</scope>
    <source>
        <strain evidence="1 2">RCU-064</strain>
    </source>
</reference>
<dbReference type="Proteomes" id="UP001204746">
    <property type="component" value="Unassembled WGS sequence"/>
</dbReference>
<gene>
    <name evidence="1" type="ORF">NP777_17995</name>
</gene>
<protein>
    <submittedName>
        <fullName evidence="1">Uncharacterized protein</fullName>
    </submittedName>
</protein>
<dbReference type="RefSeq" id="WP_256651171.1">
    <property type="nucleotide sequence ID" value="NZ_JANIAA010000010.1"/>
</dbReference>
<evidence type="ECO:0000313" key="1">
    <source>
        <dbReference type="EMBL" id="MCQ8190129.1"/>
    </source>
</evidence>
<sequence length="149" mass="16846">MQSKAAQSQGAGTWLWVEDHGALTHTPFTRLPLAHKVRELADLFRSVFDEYPHVAGIVYSNASRRRLPLPAPQTEDMTEGIGLVRGVPLDRVRETIILHPMLVRADQTSLMARLCAEEPSWFGWALQQEQVPMGLNSLIIQPQQRLWTP</sequence>
<comment type="caution">
    <text evidence="1">The sequence shown here is derived from an EMBL/GenBank/DDBJ whole genome shotgun (WGS) entry which is preliminary data.</text>
</comment>
<accession>A0ABT1UYC9</accession>
<keyword evidence="2" id="KW-1185">Reference proteome</keyword>